<dbReference type="Gene3D" id="3.40.50.720">
    <property type="entry name" value="NAD(P)-binding Rossmann-like Domain"/>
    <property type="match status" value="1"/>
</dbReference>
<dbReference type="InterPro" id="IPR013154">
    <property type="entry name" value="ADH-like_N"/>
</dbReference>
<evidence type="ECO:0000313" key="2">
    <source>
        <dbReference type="EMBL" id="OEU18313.1"/>
    </source>
</evidence>
<dbReference type="InterPro" id="IPR036291">
    <property type="entry name" value="NAD(P)-bd_dom_sf"/>
</dbReference>
<dbReference type="PANTHER" id="PTHR43677:SF1">
    <property type="entry name" value="ACRYLYL-COA REDUCTASE ACUI-RELATED"/>
    <property type="match status" value="1"/>
</dbReference>
<protein>
    <recommendedName>
        <fullName evidence="1">Alcohol dehydrogenase-like N-terminal domain-containing protein</fullName>
    </recommendedName>
</protein>
<gene>
    <name evidence="2" type="ORF">FRACYDRAFT_183424</name>
</gene>
<proteinExistence type="predicted"/>
<dbReference type="AlphaFoldDB" id="A0A1E7FKJ1"/>
<dbReference type="CDD" id="cd05280">
    <property type="entry name" value="MDR_yhdh_yhfp"/>
    <property type="match status" value="1"/>
</dbReference>
<sequence>MSSDNYQAWRVEEQEDGSFIGNEKSLSIKDTLPIPPNENQESNTVLIKVTHSSLNYKDALSSLGKKGGVTRNFPHTPGIDAAGYIVSSTDGVDSSELEGQSVLVTGYDLGMNTDGGFGGYIRVPKEWIITPNPFELKIGNIDSDEANRTSMIYGTAGLTAALSVEKLLMAGNAKPTDGKILVTGSTGNVGSITVELLSNLGFDVIAISGKVADVEDTTTNTNNKLDFLMELGAKEVLGREVLVSNKRPLLKPLYAHAIDTVGGTPLVEILKQIKNGGSVTTCGNAAGIQMDSLTVLPFILRGINLLGIDSVQISLNEKLNIWKKLASTWKCNIIEESVIDIGRNEIDLYLKLMLDGRSAGKIVLDHNLTVTTTNDNSRL</sequence>
<dbReference type="SUPFAM" id="SSF50129">
    <property type="entry name" value="GroES-like"/>
    <property type="match status" value="1"/>
</dbReference>
<evidence type="ECO:0000313" key="3">
    <source>
        <dbReference type="Proteomes" id="UP000095751"/>
    </source>
</evidence>
<organism evidence="2 3">
    <name type="scientific">Fragilariopsis cylindrus CCMP1102</name>
    <dbReference type="NCBI Taxonomy" id="635003"/>
    <lineage>
        <taxon>Eukaryota</taxon>
        <taxon>Sar</taxon>
        <taxon>Stramenopiles</taxon>
        <taxon>Ochrophyta</taxon>
        <taxon>Bacillariophyta</taxon>
        <taxon>Bacillariophyceae</taxon>
        <taxon>Bacillariophycidae</taxon>
        <taxon>Bacillariales</taxon>
        <taxon>Bacillariaceae</taxon>
        <taxon>Fragilariopsis</taxon>
    </lineage>
</organism>
<dbReference type="Gene3D" id="3.90.180.10">
    <property type="entry name" value="Medium-chain alcohol dehydrogenases, catalytic domain"/>
    <property type="match status" value="1"/>
</dbReference>
<dbReference type="GO" id="GO:0043957">
    <property type="term" value="F:acryloyl-CoA reductase (NADPH) activity"/>
    <property type="evidence" value="ECO:0007669"/>
    <property type="project" value="TreeGrafter"/>
</dbReference>
<dbReference type="PANTHER" id="PTHR43677">
    <property type="entry name" value="SHORT-CHAIN DEHYDROGENASE/REDUCTASE"/>
    <property type="match status" value="1"/>
</dbReference>
<name>A0A1E7FKJ1_9STRA</name>
<dbReference type="InterPro" id="IPR011032">
    <property type="entry name" value="GroES-like_sf"/>
</dbReference>
<dbReference type="Pfam" id="PF08240">
    <property type="entry name" value="ADH_N"/>
    <property type="match status" value="1"/>
</dbReference>
<dbReference type="KEGG" id="fcy:FRACYDRAFT_183424"/>
<dbReference type="InterPro" id="IPR051397">
    <property type="entry name" value="Zn-ADH-like_protein"/>
</dbReference>
<dbReference type="Proteomes" id="UP000095751">
    <property type="component" value="Unassembled WGS sequence"/>
</dbReference>
<keyword evidence="3" id="KW-1185">Reference proteome</keyword>
<accession>A0A1E7FKJ1</accession>
<dbReference type="SUPFAM" id="SSF51735">
    <property type="entry name" value="NAD(P)-binding Rossmann-fold domains"/>
    <property type="match status" value="1"/>
</dbReference>
<evidence type="ECO:0000259" key="1">
    <source>
        <dbReference type="Pfam" id="PF08240"/>
    </source>
</evidence>
<feature type="domain" description="Alcohol dehydrogenase-like N-terminal" evidence="1">
    <location>
        <begin position="43"/>
        <end position="129"/>
    </location>
</feature>
<dbReference type="NCBIfam" id="TIGR02823">
    <property type="entry name" value="oxido_YhdH"/>
    <property type="match status" value="1"/>
</dbReference>
<dbReference type="InterPro" id="IPR014188">
    <property type="entry name" value="Acrylyl-CoA_reductase_AcuI"/>
</dbReference>
<dbReference type="InParanoid" id="A0A1E7FKJ1"/>
<dbReference type="EMBL" id="KV784356">
    <property type="protein sequence ID" value="OEU18313.1"/>
    <property type="molecule type" value="Genomic_DNA"/>
</dbReference>
<reference evidence="2 3" key="1">
    <citation type="submission" date="2016-09" db="EMBL/GenBank/DDBJ databases">
        <title>Extensive genetic diversity and differential bi-allelic expression allows diatom success in the polar Southern Ocean.</title>
        <authorList>
            <consortium name="DOE Joint Genome Institute"/>
            <person name="Mock T."/>
            <person name="Otillar R.P."/>
            <person name="Strauss J."/>
            <person name="Dupont C."/>
            <person name="Frickenhaus S."/>
            <person name="Maumus F."/>
            <person name="Mcmullan M."/>
            <person name="Sanges R."/>
            <person name="Schmutz J."/>
            <person name="Toseland A."/>
            <person name="Valas R."/>
            <person name="Veluchamy A."/>
            <person name="Ward B.J."/>
            <person name="Allen A."/>
            <person name="Barry K."/>
            <person name="Falciatore A."/>
            <person name="Ferrante M."/>
            <person name="Fortunato A.E."/>
            <person name="Gloeckner G."/>
            <person name="Gruber A."/>
            <person name="Hipkin R."/>
            <person name="Janech M."/>
            <person name="Kroth P."/>
            <person name="Leese F."/>
            <person name="Lindquist E."/>
            <person name="Lyon B.R."/>
            <person name="Martin J."/>
            <person name="Mayer C."/>
            <person name="Parker M."/>
            <person name="Quesneville H."/>
            <person name="Raymond J."/>
            <person name="Uhlig C."/>
            <person name="Valentin K.U."/>
            <person name="Worden A.Z."/>
            <person name="Armbrust E.V."/>
            <person name="Bowler C."/>
            <person name="Green B."/>
            <person name="Moulton V."/>
            <person name="Van Oosterhout C."/>
            <person name="Grigoriev I."/>
        </authorList>
    </citation>
    <scope>NUCLEOTIDE SEQUENCE [LARGE SCALE GENOMIC DNA]</scope>
    <source>
        <strain evidence="2 3">CCMP1102</strain>
    </source>
</reference>
<dbReference type="OrthoDB" id="48317at2759"/>